<dbReference type="RefSeq" id="WP_163967851.1">
    <property type="nucleotide sequence ID" value="NZ_JAAIVB010000078.1"/>
</dbReference>
<dbReference type="EMBL" id="JAAIVB010000078">
    <property type="protein sequence ID" value="NEX63913.1"/>
    <property type="molecule type" value="Genomic_DNA"/>
</dbReference>
<dbReference type="Gene3D" id="3.30.1490.20">
    <property type="entry name" value="ATP-grasp fold, A domain"/>
    <property type="match status" value="1"/>
</dbReference>
<name>A0A6B3ST18_9BURK</name>
<dbReference type="InterPro" id="IPR051549">
    <property type="entry name" value="PEP_Utilizing_Enz"/>
</dbReference>
<dbReference type="PANTHER" id="PTHR43615:SF1">
    <property type="entry name" value="PPDK_N DOMAIN-CONTAINING PROTEIN"/>
    <property type="match status" value="1"/>
</dbReference>
<dbReference type="Proteomes" id="UP000482155">
    <property type="component" value="Unassembled WGS sequence"/>
</dbReference>
<gene>
    <name evidence="3" type="ORF">G3574_22765</name>
</gene>
<dbReference type="PANTHER" id="PTHR43615">
    <property type="entry name" value="PHOSPHOENOLPYRUVATE SYNTHASE-RELATED"/>
    <property type="match status" value="1"/>
</dbReference>
<evidence type="ECO:0000313" key="3">
    <source>
        <dbReference type="EMBL" id="NEX63913.1"/>
    </source>
</evidence>
<feature type="domain" description="PEP-utilising enzyme mobile" evidence="1">
    <location>
        <begin position="800"/>
        <end position="869"/>
    </location>
</feature>
<evidence type="ECO:0000259" key="2">
    <source>
        <dbReference type="Pfam" id="PF01326"/>
    </source>
</evidence>
<keyword evidence="4" id="KW-1185">Reference proteome</keyword>
<dbReference type="GO" id="GO:0005524">
    <property type="term" value="F:ATP binding"/>
    <property type="evidence" value="ECO:0007669"/>
    <property type="project" value="InterPro"/>
</dbReference>
<dbReference type="Pfam" id="PF00391">
    <property type="entry name" value="PEP-utilizers"/>
    <property type="match status" value="1"/>
</dbReference>
<organism evidence="3 4">
    <name type="scientific">Noviherbaspirillum galbum</name>
    <dbReference type="NCBI Taxonomy" id="2709383"/>
    <lineage>
        <taxon>Bacteria</taxon>
        <taxon>Pseudomonadati</taxon>
        <taxon>Pseudomonadota</taxon>
        <taxon>Betaproteobacteria</taxon>
        <taxon>Burkholderiales</taxon>
        <taxon>Oxalobacteraceae</taxon>
        <taxon>Noviherbaspirillum</taxon>
    </lineage>
</organism>
<evidence type="ECO:0008006" key="5">
    <source>
        <dbReference type="Google" id="ProtNLM"/>
    </source>
</evidence>
<evidence type="ECO:0000259" key="1">
    <source>
        <dbReference type="Pfam" id="PF00391"/>
    </source>
</evidence>
<reference evidence="3 4" key="1">
    <citation type="submission" date="2020-02" db="EMBL/GenBank/DDBJ databases">
        <authorList>
            <person name="Kim M.K."/>
        </authorList>
    </citation>
    <scope>NUCLEOTIDE SEQUENCE [LARGE SCALE GENOMIC DNA]</scope>
    <source>
        <strain evidence="3 4">17J57-3</strain>
    </source>
</reference>
<dbReference type="SUPFAM" id="SSF52009">
    <property type="entry name" value="Phosphohistidine domain"/>
    <property type="match status" value="1"/>
</dbReference>
<feature type="domain" description="Pyruvate phosphate dikinase AMP/ATP-binding" evidence="2">
    <location>
        <begin position="16"/>
        <end position="324"/>
    </location>
</feature>
<dbReference type="InterPro" id="IPR013815">
    <property type="entry name" value="ATP_grasp_subdomain_1"/>
</dbReference>
<dbReference type="InterPro" id="IPR002192">
    <property type="entry name" value="PPDK_AMP/ATP-bd"/>
</dbReference>
<dbReference type="Gene3D" id="3.50.30.10">
    <property type="entry name" value="Phosphohistidine domain"/>
    <property type="match status" value="1"/>
</dbReference>
<dbReference type="Gene3D" id="3.30.470.20">
    <property type="entry name" value="ATP-grasp fold, B domain"/>
    <property type="match status" value="1"/>
</dbReference>
<dbReference type="AlphaFoldDB" id="A0A6B3ST18"/>
<dbReference type="InterPro" id="IPR036637">
    <property type="entry name" value="Phosphohistidine_dom_sf"/>
</dbReference>
<dbReference type="InterPro" id="IPR008279">
    <property type="entry name" value="PEP-util_enz_mobile_dom"/>
</dbReference>
<proteinExistence type="predicted"/>
<dbReference type="Pfam" id="PF01326">
    <property type="entry name" value="PPDK_N"/>
    <property type="match status" value="1"/>
</dbReference>
<sequence>MNGLLEWKDAALQREEAGGKGWQLGLLARYGVPVPDGFVVPASACRQVMEETGLMAEIEAAEHGGDASASAAIAAACHAALLACSIPPGLTADLAAAMDARDWAAQPLAVRSSGTSEDSEKASFAGIHLSRLNVRGMPDLLQAIREVWASLWTPQAVAYRERLGISHAQASMAVVIMRLLPAQAAGIAFSCDPRTGRDDRIVIHAHWGLAESLVSGEAAGDEYLLQEDVHGGALMLAEWRVGSKLRQTGLREDGGTALRDTDPAAARRRVLDDGQALALGQLVRSTAFALDMGRPCHDIEWVWDGERFWLVQARPVTAMATNTYAEIASQPVIWTNGNTRDVVPFPLSALDWWSVRRMVNVILEQGLRMAAYPVLPGAQRTALHQGRLYLNLSLVMWEGYDAFGVSPGRINELAGGHQPEIAVPPQRWKDRLRRLPRIARYLAGSIGVRRRAHAIAARAERLAAQWRAMPLPRDALACHQALLERIAQVQGQRELAFLQGSGGASLAILVDRLERWLPGQAYRLASALLAGGEPSVTAQQGYAMMDLARAAAADPPLRRWITGAERDDQAWQRLPPSHPFRQGFEDFLRRYGHRGIYESYWRQPRWHEDPGYVLDSIAGLLDVSREAVQARQRRAVDDAWEVVRAGVPWYRRPGLKALVRQANAESSQRELARSSFMRLSDACRPLLLHIGGLLATRQALAAPPEVFELTAEEIGMALTGRLPPAGAAARVRDRLAQRAHWERQPGPDVVMEGGQAAVSGKPEVRGMAGDVRLGVATGAGIARGVARIVRAPGDGARLGPGEILVAPSTDPAWTPLFLKAGGLVMETGGYLSHGAIVAREFAVPAVVNVKGVLDWIRDGDLVEVNGATGEVRRLAPGTA</sequence>
<dbReference type="GO" id="GO:0016301">
    <property type="term" value="F:kinase activity"/>
    <property type="evidence" value="ECO:0007669"/>
    <property type="project" value="InterPro"/>
</dbReference>
<dbReference type="SUPFAM" id="SSF56059">
    <property type="entry name" value="Glutathione synthetase ATP-binding domain-like"/>
    <property type="match status" value="1"/>
</dbReference>
<comment type="caution">
    <text evidence="3">The sequence shown here is derived from an EMBL/GenBank/DDBJ whole genome shotgun (WGS) entry which is preliminary data.</text>
</comment>
<accession>A0A6B3ST18</accession>
<protein>
    <recommendedName>
        <fullName evidence="5">Pyruvate, water dikinase</fullName>
    </recommendedName>
</protein>
<evidence type="ECO:0000313" key="4">
    <source>
        <dbReference type="Proteomes" id="UP000482155"/>
    </source>
</evidence>